<dbReference type="RefSeq" id="XP_045257984.1">
    <property type="nucleotide sequence ID" value="XM_045408250.1"/>
</dbReference>
<dbReference type="AlphaFoldDB" id="A0A8H4C821"/>
<protein>
    <recommendedName>
        <fullName evidence="3">Heterokaryon incompatibility domain-containing protein</fullName>
    </recommendedName>
</protein>
<evidence type="ECO:0008006" key="3">
    <source>
        <dbReference type="Google" id="ProtNLM"/>
    </source>
</evidence>
<evidence type="ECO:0000313" key="1">
    <source>
        <dbReference type="EMBL" id="KAF3798824.1"/>
    </source>
</evidence>
<dbReference type="Pfam" id="PF26639">
    <property type="entry name" value="Het-6_barrel"/>
    <property type="match status" value="1"/>
</dbReference>
<comment type="caution">
    <text evidence="1">The sequence shown here is derived from an EMBL/GenBank/DDBJ whole genome shotgun (WGS) entry which is preliminary data.</text>
</comment>
<evidence type="ECO:0000313" key="2">
    <source>
        <dbReference type="Proteomes" id="UP000613401"/>
    </source>
</evidence>
<accession>A0A8H4C821</accession>
<dbReference type="GeneID" id="69015423"/>
<dbReference type="InterPro" id="IPR052895">
    <property type="entry name" value="HetReg/Transcr_Mod"/>
</dbReference>
<dbReference type="PANTHER" id="PTHR24148">
    <property type="entry name" value="ANKYRIN REPEAT DOMAIN-CONTAINING PROTEIN 39 HOMOLOG-RELATED"/>
    <property type="match status" value="1"/>
</dbReference>
<dbReference type="PANTHER" id="PTHR24148:SF73">
    <property type="entry name" value="HET DOMAIN PROTEIN (AFU_ORTHOLOGUE AFUA_8G01020)"/>
    <property type="match status" value="1"/>
</dbReference>
<proteinExistence type="predicted"/>
<organism evidence="1 2">
    <name type="scientific">Colletotrichum gloeosporioides</name>
    <name type="common">Anthracnose fungus</name>
    <name type="synonym">Glomerella cingulata</name>
    <dbReference type="NCBI Taxonomy" id="474922"/>
    <lineage>
        <taxon>Eukaryota</taxon>
        <taxon>Fungi</taxon>
        <taxon>Dikarya</taxon>
        <taxon>Ascomycota</taxon>
        <taxon>Pezizomycotina</taxon>
        <taxon>Sordariomycetes</taxon>
        <taxon>Hypocreomycetidae</taxon>
        <taxon>Glomerellales</taxon>
        <taxon>Glomerellaceae</taxon>
        <taxon>Colletotrichum</taxon>
        <taxon>Colletotrichum gloeosporioides species complex</taxon>
    </lineage>
</organism>
<sequence>MSREGRMDFILHSPWWQRAWILQEFVLAHRVQFLFGEIRMNYHELRNVAYWLILMARYPLPPEDVDWICRWGWIKDFLDLRKTVTRLDRSKNNGKTKLNLLDLLIRSKDSLCLDPRDRIYSLLGICSDLMPGDIVPDYNRDVRGVYIDAVRAHLFRNGTLDILTGRDPANDKHFPLVHEDSRSWPGWLPRFGCSFAFTFRIPWYNHDWQYNASRNFSFQSYPWSINSMTGGLNLSGAVVDVISYVVATAPDMPEGHTEQGRRLQVLQKYAQLVDELPPVYELTHESTRTALLRTIFATSLRGENSSVDDIFDRATNANITGAVGQDLIANTSGSTISRRIAITSSGMITLVPVMAEPGDSVAFLVGGSVFYVLRPLADAQDTDDGSLSTKPCRFIGEAYVHGLMDGEVADRGLDLGPIILL</sequence>
<gene>
    <name evidence="1" type="ORF">GCG54_00008282</name>
</gene>
<keyword evidence="2" id="KW-1185">Reference proteome</keyword>
<dbReference type="EMBL" id="WVTB01000091">
    <property type="protein sequence ID" value="KAF3798824.1"/>
    <property type="molecule type" value="Genomic_DNA"/>
</dbReference>
<dbReference type="Proteomes" id="UP000613401">
    <property type="component" value="Unassembled WGS sequence"/>
</dbReference>
<reference evidence="1" key="2">
    <citation type="submission" date="2020-03" db="EMBL/GenBank/DDBJ databases">
        <authorList>
            <person name="Fu F.-F."/>
            <person name="Chen J."/>
        </authorList>
    </citation>
    <scope>NUCLEOTIDE SEQUENCE</scope>
    <source>
        <strain evidence="1">Lc1</strain>
    </source>
</reference>
<reference evidence="1" key="1">
    <citation type="journal article" date="2020" name="Phytopathology">
        <title>Genome sequence and comparative analysis of Colletotrichum gloeosporioides isolated from Liriodendron leaves.</title>
        <authorList>
            <person name="Fu F.F."/>
            <person name="Hao Z."/>
            <person name="Wang P."/>
            <person name="Lu Y."/>
            <person name="Xue L.J."/>
            <person name="Wei G."/>
            <person name="Tian Y."/>
            <person name="Baishi H."/>
            <person name="Xu H."/>
            <person name="Shi J."/>
            <person name="Cheng T."/>
            <person name="Wang G."/>
            <person name="Yi Y."/>
            <person name="Chen J."/>
        </authorList>
    </citation>
    <scope>NUCLEOTIDE SEQUENCE</scope>
    <source>
        <strain evidence="1">Lc1</strain>
    </source>
</reference>
<name>A0A8H4C821_COLGL</name>